<dbReference type="EMBL" id="DS268110">
    <property type="protein sequence ID" value="KMM67161.1"/>
    <property type="molecule type" value="Genomic_DNA"/>
</dbReference>
<dbReference type="VEuPathDB" id="FungiDB:CPAG_03496"/>
<evidence type="ECO:0000313" key="3">
    <source>
        <dbReference type="Proteomes" id="UP000054567"/>
    </source>
</evidence>
<proteinExistence type="predicted"/>
<reference evidence="2 3" key="1">
    <citation type="submission" date="2007-06" db="EMBL/GenBank/DDBJ databases">
        <title>The Genome Sequence of Coccidioides posadasii RMSCC_3488.</title>
        <authorList>
            <consortium name="Coccidioides Genome Resources Consortium"/>
            <consortium name="The Broad Institute Genome Sequencing Platform"/>
            <person name="Henn M.R."/>
            <person name="Sykes S."/>
            <person name="Young S."/>
            <person name="Jaffe D."/>
            <person name="Berlin A."/>
            <person name="Alvarez P."/>
            <person name="Butler J."/>
            <person name="Gnerre S."/>
            <person name="Grabherr M."/>
            <person name="Mauceli E."/>
            <person name="Brockman W."/>
            <person name="Kodira C."/>
            <person name="Alvarado L."/>
            <person name="Zeng Q."/>
            <person name="Crawford M."/>
            <person name="Antoine C."/>
            <person name="Devon K."/>
            <person name="Galgiani J."/>
            <person name="Orsborn K."/>
            <person name="Lewis M.L."/>
            <person name="Nusbaum C."/>
            <person name="Galagan J."/>
            <person name="Birren B."/>
        </authorList>
    </citation>
    <scope>NUCLEOTIDE SEQUENCE [LARGE SCALE GENOMIC DNA]</scope>
    <source>
        <strain evidence="2 3">RMSCC 3488</strain>
    </source>
</reference>
<gene>
    <name evidence="2" type="ORF">CPAG_03496</name>
</gene>
<name>A0A0J6F2Q4_COCPO</name>
<feature type="region of interest" description="Disordered" evidence="1">
    <location>
        <begin position="67"/>
        <end position="87"/>
    </location>
</feature>
<protein>
    <submittedName>
        <fullName evidence="2">Uncharacterized protein</fullName>
    </submittedName>
</protein>
<evidence type="ECO:0000256" key="1">
    <source>
        <dbReference type="SAM" id="MobiDB-lite"/>
    </source>
</evidence>
<sequence length="87" mass="10449">MYAPTSSTFRVKRPYIYLVKKDLFSPTSISTILASTPRHDIRKDERIFHRAILDGLSETQVRFYTRTKRDRREKKLSQSRRRRLDCS</sequence>
<dbReference type="AlphaFoldDB" id="A0A0J6F2Q4"/>
<accession>A0A0J6F2Q4</accession>
<evidence type="ECO:0000313" key="2">
    <source>
        <dbReference type="EMBL" id="KMM67161.1"/>
    </source>
</evidence>
<reference evidence="3" key="3">
    <citation type="journal article" date="2010" name="Genome Res.">
        <title>Population genomic sequencing of Coccidioides fungi reveals recent hybridization and transposon control.</title>
        <authorList>
            <person name="Neafsey D.E."/>
            <person name="Barker B.M."/>
            <person name="Sharpton T.J."/>
            <person name="Stajich J.E."/>
            <person name="Park D.J."/>
            <person name="Whiston E."/>
            <person name="Hung C.-Y."/>
            <person name="McMahan C."/>
            <person name="White J."/>
            <person name="Sykes S."/>
            <person name="Heiman D."/>
            <person name="Young S."/>
            <person name="Zeng Q."/>
            <person name="Abouelleil A."/>
            <person name="Aftuck L."/>
            <person name="Bessette D."/>
            <person name="Brown A."/>
            <person name="FitzGerald M."/>
            <person name="Lui A."/>
            <person name="Macdonald J.P."/>
            <person name="Priest M."/>
            <person name="Orbach M.J."/>
            <person name="Galgiani J.N."/>
            <person name="Kirkland T.N."/>
            <person name="Cole G.T."/>
            <person name="Birren B.W."/>
            <person name="Henn M.R."/>
            <person name="Taylor J.W."/>
            <person name="Rounsley S.D."/>
        </authorList>
    </citation>
    <scope>NUCLEOTIDE SEQUENCE [LARGE SCALE GENOMIC DNA]</scope>
    <source>
        <strain evidence="3">RMSCC 3488</strain>
    </source>
</reference>
<organism evidence="2 3">
    <name type="scientific">Coccidioides posadasii RMSCC 3488</name>
    <dbReference type="NCBI Taxonomy" id="454284"/>
    <lineage>
        <taxon>Eukaryota</taxon>
        <taxon>Fungi</taxon>
        <taxon>Dikarya</taxon>
        <taxon>Ascomycota</taxon>
        <taxon>Pezizomycotina</taxon>
        <taxon>Eurotiomycetes</taxon>
        <taxon>Eurotiomycetidae</taxon>
        <taxon>Onygenales</taxon>
        <taxon>Onygenaceae</taxon>
        <taxon>Coccidioides</taxon>
    </lineage>
</organism>
<dbReference type="Proteomes" id="UP000054567">
    <property type="component" value="Unassembled WGS sequence"/>
</dbReference>
<reference evidence="3" key="2">
    <citation type="journal article" date="2009" name="Genome Res.">
        <title>Comparative genomic analyses of the human fungal pathogens Coccidioides and their relatives.</title>
        <authorList>
            <person name="Sharpton T.J."/>
            <person name="Stajich J.E."/>
            <person name="Rounsley S.D."/>
            <person name="Gardner M.J."/>
            <person name="Wortman J.R."/>
            <person name="Jordar V.S."/>
            <person name="Maiti R."/>
            <person name="Kodira C.D."/>
            <person name="Neafsey D.E."/>
            <person name="Zeng Q."/>
            <person name="Hung C.-Y."/>
            <person name="McMahan C."/>
            <person name="Muszewska A."/>
            <person name="Grynberg M."/>
            <person name="Mandel M.A."/>
            <person name="Kellner E.M."/>
            <person name="Barker B.M."/>
            <person name="Galgiani J.N."/>
            <person name="Orbach M.J."/>
            <person name="Kirkland T.N."/>
            <person name="Cole G.T."/>
            <person name="Henn M.R."/>
            <person name="Birren B.W."/>
            <person name="Taylor J.W."/>
        </authorList>
    </citation>
    <scope>NUCLEOTIDE SEQUENCE [LARGE SCALE GENOMIC DNA]</scope>
    <source>
        <strain evidence="3">RMSCC 3488</strain>
    </source>
</reference>